<proteinExistence type="predicted"/>
<name>A0ABY9WH13_9BACI</name>
<gene>
    <name evidence="5" type="ORF">RI196_07520</name>
</gene>
<dbReference type="EMBL" id="CP134501">
    <property type="protein sequence ID" value="WNF34492.1"/>
    <property type="molecule type" value="Genomic_DNA"/>
</dbReference>
<accession>A0ABY9WH13</accession>
<sequence length="347" mass="38823">MLPSWIACRVRRFCYPHLRKRTGDNGAQSVKCGRPQGISVSYRNMVAKARYFTIKGRGMKLKTLSSKIWMPTDLREAWRLRQLLQLESHFIAGGTLWQTKWEKGAPQPSHLISLENIKILEAIYEKEDGGQNFLHLGALIRLADCLRYPIIKAKWPLLTKAVKTIAAPAVRNVGTIGGNVASTIGDAIPALLVMEAKIGCFDGDDIKKIDLDHWLNEEFKDDLITEIVVPEISAPPSYVHFYQKIGRREAFSGSVVTIAGIIGQNDNGTIDFARLAAGGGENRPRRLRITEQLLAGRKVESAMLKKVHEAVFSEFQPVGDAFFSADYRRRVAANIVIAELKKLEEKD</sequence>
<protein>
    <submittedName>
        <fullName evidence="5">FAD binding domain-containing protein</fullName>
    </submittedName>
</protein>
<dbReference type="Pfam" id="PF03450">
    <property type="entry name" value="CO_deh_flav_C"/>
    <property type="match status" value="1"/>
</dbReference>
<evidence type="ECO:0000313" key="6">
    <source>
        <dbReference type="Proteomes" id="UP001303701"/>
    </source>
</evidence>
<keyword evidence="2" id="KW-0274">FAD</keyword>
<dbReference type="InterPro" id="IPR016166">
    <property type="entry name" value="FAD-bd_PCMH"/>
</dbReference>
<dbReference type="GeneID" id="301125810"/>
<keyword evidence="6" id="KW-1185">Reference proteome</keyword>
<dbReference type="InterPro" id="IPR051312">
    <property type="entry name" value="Diverse_Substr_Oxidored"/>
</dbReference>
<dbReference type="InterPro" id="IPR005107">
    <property type="entry name" value="CO_DH_flav_C"/>
</dbReference>
<keyword evidence="3" id="KW-0560">Oxidoreductase</keyword>
<dbReference type="InterPro" id="IPR002346">
    <property type="entry name" value="Mopterin_DH_FAD-bd"/>
</dbReference>
<dbReference type="PROSITE" id="PS51387">
    <property type="entry name" value="FAD_PCMH"/>
    <property type="match status" value="1"/>
</dbReference>
<dbReference type="PANTHER" id="PTHR42659">
    <property type="entry name" value="XANTHINE DEHYDROGENASE SUBUNIT C-RELATED"/>
    <property type="match status" value="1"/>
</dbReference>
<dbReference type="SMART" id="SM01092">
    <property type="entry name" value="CO_deh_flav_C"/>
    <property type="match status" value="1"/>
</dbReference>
<evidence type="ECO:0000256" key="2">
    <source>
        <dbReference type="ARBA" id="ARBA00022827"/>
    </source>
</evidence>
<dbReference type="Proteomes" id="UP001303701">
    <property type="component" value="Chromosome"/>
</dbReference>
<evidence type="ECO:0000256" key="1">
    <source>
        <dbReference type="ARBA" id="ARBA00022630"/>
    </source>
</evidence>
<dbReference type="Pfam" id="PF00941">
    <property type="entry name" value="FAD_binding_5"/>
    <property type="match status" value="1"/>
</dbReference>
<keyword evidence="1" id="KW-0285">Flavoprotein</keyword>
<dbReference type="PANTHER" id="PTHR42659:SF2">
    <property type="entry name" value="XANTHINE DEHYDROGENASE SUBUNIT C-RELATED"/>
    <property type="match status" value="1"/>
</dbReference>
<dbReference type="InterPro" id="IPR036683">
    <property type="entry name" value="CO_DH_flav_C_dom_sf"/>
</dbReference>
<evidence type="ECO:0000259" key="4">
    <source>
        <dbReference type="PROSITE" id="PS51387"/>
    </source>
</evidence>
<feature type="domain" description="FAD-binding PCMH-type" evidence="4">
    <location>
        <begin position="61"/>
        <end position="234"/>
    </location>
</feature>
<dbReference type="InterPro" id="IPR016169">
    <property type="entry name" value="FAD-bd_PCMH_sub2"/>
</dbReference>
<evidence type="ECO:0000256" key="3">
    <source>
        <dbReference type="ARBA" id="ARBA00023002"/>
    </source>
</evidence>
<dbReference type="SUPFAM" id="SSF56176">
    <property type="entry name" value="FAD-binding/transporter-associated domain-like"/>
    <property type="match status" value="1"/>
</dbReference>
<reference evidence="5 6" key="1">
    <citation type="submission" date="2023-09" db="EMBL/GenBank/DDBJ databases">
        <title>Different Types of Thermotolerant Ring-Cleaving Dioxygenases derived from Aeribacillus composti HB-1 applied for multiple aromatic hydrocarbons removal.</title>
        <authorList>
            <person name="Cao L."/>
            <person name="Li M."/>
            <person name="Ma T."/>
        </authorList>
    </citation>
    <scope>NUCLEOTIDE SEQUENCE [LARGE SCALE GENOMIC DNA]</scope>
    <source>
        <strain evidence="5 6">HB-1</strain>
    </source>
</reference>
<evidence type="ECO:0000313" key="5">
    <source>
        <dbReference type="EMBL" id="WNF34492.1"/>
    </source>
</evidence>
<dbReference type="Gene3D" id="3.30.390.50">
    <property type="entry name" value="CO dehydrogenase flavoprotein, C-terminal domain"/>
    <property type="match status" value="1"/>
</dbReference>
<dbReference type="RefSeq" id="WP_311067183.1">
    <property type="nucleotide sequence ID" value="NZ_CP134501.1"/>
</dbReference>
<dbReference type="SUPFAM" id="SSF55447">
    <property type="entry name" value="CO dehydrogenase flavoprotein C-terminal domain-like"/>
    <property type="match status" value="1"/>
</dbReference>
<dbReference type="Gene3D" id="3.30.465.10">
    <property type="match status" value="1"/>
</dbReference>
<organism evidence="5 6">
    <name type="scientific">Aeribacillus composti</name>
    <dbReference type="NCBI Taxonomy" id="1868734"/>
    <lineage>
        <taxon>Bacteria</taxon>
        <taxon>Bacillati</taxon>
        <taxon>Bacillota</taxon>
        <taxon>Bacilli</taxon>
        <taxon>Bacillales</taxon>
        <taxon>Bacillaceae</taxon>
        <taxon>Aeribacillus</taxon>
    </lineage>
</organism>
<dbReference type="InterPro" id="IPR036318">
    <property type="entry name" value="FAD-bd_PCMH-like_sf"/>
</dbReference>